<reference evidence="2" key="1">
    <citation type="journal article" date="2023" name="Science">
        <title>Genome structures resolve the early diversification of teleost fishes.</title>
        <authorList>
            <person name="Parey E."/>
            <person name="Louis A."/>
            <person name="Montfort J."/>
            <person name="Bouchez O."/>
            <person name="Roques C."/>
            <person name="Iampietro C."/>
            <person name="Lluch J."/>
            <person name="Castinel A."/>
            <person name="Donnadieu C."/>
            <person name="Desvignes T."/>
            <person name="Floi Bucao C."/>
            <person name="Jouanno E."/>
            <person name="Wen M."/>
            <person name="Mejri S."/>
            <person name="Dirks R."/>
            <person name="Jansen H."/>
            <person name="Henkel C."/>
            <person name="Chen W.J."/>
            <person name="Zahm M."/>
            <person name="Cabau C."/>
            <person name="Klopp C."/>
            <person name="Thompson A.W."/>
            <person name="Robinson-Rechavi M."/>
            <person name="Braasch I."/>
            <person name="Lecointre G."/>
            <person name="Bobe J."/>
            <person name="Postlethwait J.H."/>
            <person name="Berthelot C."/>
            <person name="Roest Crollius H."/>
            <person name="Guiguen Y."/>
        </authorList>
    </citation>
    <scope>NUCLEOTIDE SEQUENCE</scope>
    <source>
        <strain evidence="2">WJC10195</strain>
    </source>
</reference>
<comment type="caution">
    <text evidence="2">The sequence shown here is derived from an EMBL/GenBank/DDBJ whole genome shotgun (WGS) entry which is preliminary data.</text>
</comment>
<accession>A0A9Q1FIB8</accession>
<dbReference type="EMBL" id="JAINUF010000005">
    <property type="protein sequence ID" value="KAJ8359180.1"/>
    <property type="molecule type" value="Genomic_DNA"/>
</dbReference>
<feature type="compositionally biased region" description="Basic residues" evidence="1">
    <location>
        <begin position="10"/>
        <end position="19"/>
    </location>
</feature>
<proteinExistence type="predicted"/>
<keyword evidence="3" id="KW-1185">Reference proteome</keyword>
<name>A0A9Q1FIB8_SYNKA</name>
<dbReference type="PANTHER" id="PTHR47027:SF26">
    <property type="entry name" value="REVERSE TRANSCRIPTASE DOMAIN-CONTAINING PROTEIN"/>
    <property type="match status" value="1"/>
</dbReference>
<dbReference type="OrthoDB" id="410381at2759"/>
<dbReference type="PANTHER" id="PTHR47027">
    <property type="entry name" value="REVERSE TRANSCRIPTASE DOMAIN-CONTAINING PROTEIN"/>
    <property type="match status" value="1"/>
</dbReference>
<protein>
    <recommendedName>
        <fullName evidence="4">Reverse transcriptase domain-containing protein</fullName>
    </recommendedName>
</protein>
<evidence type="ECO:0000313" key="2">
    <source>
        <dbReference type="EMBL" id="KAJ8359180.1"/>
    </source>
</evidence>
<gene>
    <name evidence="2" type="ORF">SKAU_G00157050</name>
</gene>
<organism evidence="2 3">
    <name type="scientific">Synaphobranchus kaupii</name>
    <name type="common">Kaup's arrowtooth eel</name>
    <dbReference type="NCBI Taxonomy" id="118154"/>
    <lineage>
        <taxon>Eukaryota</taxon>
        <taxon>Metazoa</taxon>
        <taxon>Chordata</taxon>
        <taxon>Craniata</taxon>
        <taxon>Vertebrata</taxon>
        <taxon>Euteleostomi</taxon>
        <taxon>Actinopterygii</taxon>
        <taxon>Neopterygii</taxon>
        <taxon>Teleostei</taxon>
        <taxon>Anguilliformes</taxon>
        <taxon>Synaphobranchidae</taxon>
        <taxon>Synaphobranchus</taxon>
    </lineage>
</organism>
<dbReference type="Proteomes" id="UP001152622">
    <property type="component" value="Chromosome 5"/>
</dbReference>
<sequence length="211" mass="24441">MEDHGQVRVRVSRQVHRHSAQTPRWHDDQQELSNPFPVTNGVKQGCVLAPTLFSMVSSAMLHDSFQNTNTRISFIYRFDDDEVNIRIVKVSAAFGRLLDSVWERAGIKQETKLKVYQAVILPTFLYGCEAWIVYQRYARKLNHLHLSCLRKLLRITWQDRIPDTEVLSKANISSIPTLLAKAQLRWTGYVTRMPCTRLPKQVFFGELKNGK</sequence>
<evidence type="ECO:0000313" key="3">
    <source>
        <dbReference type="Proteomes" id="UP001152622"/>
    </source>
</evidence>
<evidence type="ECO:0008006" key="4">
    <source>
        <dbReference type="Google" id="ProtNLM"/>
    </source>
</evidence>
<feature type="region of interest" description="Disordered" evidence="1">
    <location>
        <begin position="1"/>
        <end position="31"/>
    </location>
</feature>
<evidence type="ECO:0000256" key="1">
    <source>
        <dbReference type="SAM" id="MobiDB-lite"/>
    </source>
</evidence>
<dbReference type="AlphaFoldDB" id="A0A9Q1FIB8"/>